<protein>
    <submittedName>
        <fullName evidence="1">Uncharacterized protein</fullName>
    </submittedName>
</protein>
<accession>A0A0A9FQA6</accession>
<reference evidence="1" key="1">
    <citation type="submission" date="2014-09" db="EMBL/GenBank/DDBJ databases">
        <authorList>
            <person name="Magalhaes I.L.F."/>
            <person name="Oliveira U."/>
            <person name="Santos F.R."/>
            <person name="Vidigal T.H.D.A."/>
            <person name="Brescovit A.D."/>
            <person name="Santos A.J."/>
        </authorList>
    </citation>
    <scope>NUCLEOTIDE SEQUENCE</scope>
    <source>
        <tissue evidence="1">Shoot tissue taken approximately 20 cm above the soil surface</tissue>
    </source>
</reference>
<organism evidence="1">
    <name type="scientific">Arundo donax</name>
    <name type="common">Giant reed</name>
    <name type="synonym">Donax arundinaceus</name>
    <dbReference type="NCBI Taxonomy" id="35708"/>
    <lineage>
        <taxon>Eukaryota</taxon>
        <taxon>Viridiplantae</taxon>
        <taxon>Streptophyta</taxon>
        <taxon>Embryophyta</taxon>
        <taxon>Tracheophyta</taxon>
        <taxon>Spermatophyta</taxon>
        <taxon>Magnoliopsida</taxon>
        <taxon>Liliopsida</taxon>
        <taxon>Poales</taxon>
        <taxon>Poaceae</taxon>
        <taxon>PACMAD clade</taxon>
        <taxon>Arundinoideae</taxon>
        <taxon>Arundineae</taxon>
        <taxon>Arundo</taxon>
    </lineage>
</organism>
<name>A0A0A9FQA6_ARUDO</name>
<sequence length="40" mass="4508">MEVNSKSNITMASAVIAKMYQHLQVSTKLLLENTLCMPRI</sequence>
<proteinExistence type="predicted"/>
<evidence type="ECO:0000313" key="1">
    <source>
        <dbReference type="EMBL" id="JAE12486.1"/>
    </source>
</evidence>
<dbReference type="AlphaFoldDB" id="A0A0A9FQA6"/>
<dbReference type="EMBL" id="GBRH01185410">
    <property type="protein sequence ID" value="JAE12486.1"/>
    <property type="molecule type" value="Transcribed_RNA"/>
</dbReference>
<reference evidence="1" key="2">
    <citation type="journal article" date="2015" name="Data Brief">
        <title>Shoot transcriptome of the giant reed, Arundo donax.</title>
        <authorList>
            <person name="Barrero R.A."/>
            <person name="Guerrero F.D."/>
            <person name="Moolhuijzen P."/>
            <person name="Goolsby J.A."/>
            <person name="Tidwell J."/>
            <person name="Bellgard S.E."/>
            <person name="Bellgard M.I."/>
        </authorList>
    </citation>
    <scope>NUCLEOTIDE SEQUENCE</scope>
    <source>
        <tissue evidence="1">Shoot tissue taken approximately 20 cm above the soil surface</tissue>
    </source>
</reference>